<dbReference type="Proteomes" id="UP000190037">
    <property type="component" value="Unassembled WGS sequence"/>
</dbReference>
<name>A0A1T3P500_9ACTN</name>
<dbReference type="Pfam" id="PF25077">
    <property type="entry name" value="DUF7800"/>
    <property type="match status" value="1"/>
</dbReference>
<accession>A0A1T3P500</accession>
<dbReference type="InterPro" id="IPR038607">
    <property type="entry name" value="PhoD-like_sf"/>
</dbReference>
<dbReference type="InterPro" id="IPR018946">
    <property type="entry name" value="PhoD-like_MPP"/>
</dbReference>
<evidence type="ECO:0000313" key="4">
    <source>
        <dbReference type="Proteomes" id="UP000190037"/>
    </source>
</evidence>
<protein>
    <submittedName>
        <fullName evidence="3">Alkaline phosphatase</fullName>
    </submittedName>
</protein>
<dbReference type="AlphaFoldDB" id="A0A1T3P500"/>
<dbReference type="CDD" id="cd07389">
    <property type="entry name" value="MPP_PhoD"/>
    <property type="match status" value="1"/>
</dbReference>
<dbReference type="OrthoDB" id="9795624at2"/>
<dbReference type="Pfam" id="PF09423">
    <property type="entry name" value="PhoD"/>
    <property type="match status" value="1"/>
</dbReference>
<dbReference type="InterPro" id="IPR056702">
    <property type="entry name" value="DUF7800"/>
</dbReference>
<dbReference type="PANTHER" id="PTHR37031">
    <property type="entry name" value="METALLOPHOSPHATASE BINDING DOMAIN PROTEIN"/>
    <property type="match status" value="1"/>
</dbReference>
<feature type="domain" description="PhoD-like phosphatase metallophosphatase" evidence="1">
    <location>
        <begin position="144"/>
        <end position="481"/>
    </location>
</feature>
<dbReference type="PANTHER" id="PTHR37031:SF2">
    <property type="entry name" value="PHOD-LIKE PHOSPHATASE METALLOPHOSPHATASE DOMAIN-CONTAINING PROTEIN"/>
    <property type="match status" value="1"/>
</dbReference>
<dbReference type="InterPro" id="IPR029052">
    <property type="entry name" value="Metallo-depent_PP-like"/>
</dbReference>
<dbReference type="Gene3D" id="3.60.21.70">
    <property type="entry name" value="PhoD-like phosphatase"/>
    <property type="match status" value="1"/>
</dbReference>
<organism evidence="3 4">
    <name type="scientific">Embleya scabrispora</name>
    <dbReference type="NCBI Taxonomy" id="159449"/>
    <lineage>
        <taxon>Bacteria</taxon>
        <taxon>Bacillati</taxon>
        <taxon>Actinomycetota</taxon>
        <taxon>Actinomycetes</taxon>
        <taxon>Kitasatosporales</taxon>
        <taxon>Streptomycetaceae</taxon>
        <taxon>Embleya</taxon>
    </lineage>
</organism>
<dbReference type="STRING" id="159449.B4N89_26700"/>
<dbReference type="EMBL" id="MWQN01000001">
    <property type="protein sequence ID" value="OPC84042.1"/>
    <property type="molecule type" value="Genomic_DNA"/>
</dbReference>
<dbReference type="RefSeq" id="WP_078978336.1">
    <property type="nucleotide sequence ID" value="NZ_MWQN01000001.1"/>
</dbReference>
<feature type="domain" description="DUF7800" evidence="2">
    <location>
        <begin position="1"/>
        <end position="88"/>
    </location>
</feature>
<sequence length="571" mass="63229">MAELLLGPVLRHVDRTSATVWVETDSPCVVTVTCEDGVASAPTWTIFGHHYVLVVVEGLTPGRSREYRVLLDERACWPDERSGYPPSVLRTAPADDGERDLNVVFGSCRWSSPPSTEAGEERRLDPDALDTLARRLMRSPDEPLPDALLLLGDQVYADETSRAMQNRLARRRDLNEPPGGQIADFEEYTLLYHESWSDPQIRWLLSTVPSAMIFDDHDVIDDWNTSHAWRADMAATDWWSERIAGALASYWIYQHVGNLDPAALARNEVLAQVRAAGPGEDVGPLLHEFALRADAEADGKATTRWSFRRDFGRTRLLMIDSRAGRVLTADRRAMIGADELAWITEQADEGGYDHLLIGTSLPWLLPPGIHDLESWNEALCAGVRGPRLARWSEWLRRAGDLEHWAAFRESFEALSALIGRIALHGPRAGGPAPATVCVLSGDVHHVYAAEAHWLGSGEGPQAGDASGGAARVYQLTCSPVHNSVPPAIRIGFRFGWGRTATRIGRALAGHARLTPLPVEWTKLGGPWFGNHLMTLTLRGRRATLSLDRAENGRRNRAARLRRVGRAVLRKD</sequence>
<evidence type="ECO:0000259" key="1">
    <source>
        <dbReference type="Pfam" id="PF09423"/>
    </source>
</evidence>
<dbReference type="SUPFAM" id="SSF56300">
    <property type="entry name" value="Metallo-dependent phosphatases"/>
    <property type="match status" value="1"/>
</dbReference>
<reference evidence="3 4" key="1">
    <citation type="submission" date="2017-03" db="EMBL/GenBank/DDBJ databases">
        <title>Draft genome sequence of Streptomyces scabrisporus NF3, endophyte isolated from Amphipterygium adstringens.</title>
        <authorList>
            <person name="Vazquez M."/>
            <person name="Ceapa C.D."/>
            <person name="Rodriguez Luna D."/>
            <person name="Sanchez Esquivel S."/>
        </authorList>
    </citation>
    <scope>NUCLEOTIDE SEQUENCE [LARGE SCALE GENOMIC DNA]</scope>
    <source>
        <strain evidence="3 4">NF3</strain>
    </source>
</reference>
<evidence type="ECO:0000259" key="2">
    <source>
        <dbReference type="Pfam" id="PF25077"/>
    </source>
</evidence>
<comment type="caution">
    <text evidence="3">The sequence shown here is derived from an EMBL/GenBank/DDBJ whole genome shotgun (WGS) entry which is preliminary data.</text>
</comment>
<evidence type="ECO:0000313" key="3">
    <source>
        <dbReference type="EMBL" id="OPC84042.1"/>
    </source>
</evidence>
<proteinExistence type="predicted"/>
<gene>
    <name evidence="3" type="ORF">B4N89_26700</name>
</gene>
<dbReference type="eggNOG" id="COG3540">
    <property type="taxonomic scope" value="Bacteria"/>
</dbReference>
<keyword evidence="4" id="KW-1185">Reference proteome</keyword>